<reference evidence="2" key="1">
    <citation type="submission" date="2015-08" db="EMBL/GenBank/DDBJ databases">
        <authorList>
            <person name="Babu N.S."/>
            <person name="Beckwith C.J."/>
            <person name="Beseler K.G."/>
            <person name="Brison A."/>
            <person name="Carone J.V."/>
            <person name="Caskin T.P."/>
            <person name="Diamond M."/>
            <person name="Durham M.E."/>
            <person name="Foxe J.M."/>
            <person name="Go M."/>
            <person name="Henderson B.A."/>
            <person name="Jones I.B."/>
            <person name="McGettigan J.A."/>
            <person name="Micheletti S.J."/>
            <person name="Nasrallah M.E."/>
            <person name="Ortiz D."/>
            <person name="Piller C.R."/>
            <person name="Privatt S.R."/>
            <person name="Schneider S.L."/>
            <person name="Sharp S."/>
            <person name="Smith T.C."/>
            <person name="Stanton J.D."/>
            <person name="Ullery H.E."/>
            <person name="Wilson R.J."/>
            <person name="Serrano M.G."/>
            <person name="Buck G."/>
            <person name="Lee V."/>
            <person name="Wang Y."/>
            <person name="Carvalho R."/>
            <person name="Voegtly L."/>
            <person name="Shi R."/>
            <person name="Duckworth R."/>
            <person name="Johnson A."/>
            <person name="Loviza R."/>
            <person name="Walstead R."/>
            <person name="Shah Z."/>
            <person name="Kiflezghi M."/>
            <person name="Wade K."/>
            <person name="Ball S.L."/>
            <person name="Bradley K.W."/>
            <person name="Asai D.J."/>
            <person name="Bowman C.A."/>
            <person name="Russell D.A."/>
            <person name="Pope W.H."/>
            <person name="Jacobs-Sera D."/>
            <person name="Hendrix R.W."/>
            <person name="Hatfull G.F."/>
        </authorList>
    </citation>
    <scope>NUCLEOTIDE SEQUENCE</scope>
</reference>
<dbReference type="SMART" id="SM00450">
    <property type="entry name" value="RHOD"/>
    <property type="match status" value="1"/>
</dbReference>
<dbReference type="Gene3D" id="3.40.250.10">
    <property type="entry name" value="Rhodanese-like domain"/>
    <property type="match status" value="1"/>
</dbReference>
<organism evidence="2">
    <name type="scientific">Auxenochlorella protothecoides</name>
    <name type="common">Green microalga</name>
    <name type="synonym">Chlorella protothecoides</name>
    <dbReference type="NCBI Taxonomy" id="3075"/>
    <lineage>
        <taxon>Eukaryota</taxon>
        <taxon>Viridiplantae</taxon>
        <taxon>Chlorophyta</taxon>
        <taxon>core chlorophytes</taxon>
        <taxon>Trebouxiophyceae</taxon>
        <taxon>Chlorellales</taxon>
        <taxon>Chlorellaceae</taxon>
        <taxon>Auxenochlorella</taxon>
    </lineage>
</organism>
<dbReference type="Pfam" id="PF00581">
    <property type="entry name" value="Rhodanese"/>
    <property type="match status" value="1"/>
</dbReference>
<evidence type="ECO:0000313" key="2">
    <source>
        <dbReference type="EMBL" id="JAT72710.1"/>
    </source>
</evidence>
<accession>A0A1D2A0J2</accession>
<feature type="domain" description="Rhodanese" evidence="1">
    <location>
        <begin position="48"/>
        <end position="149"/>
    </location>
</feature>
<proteinExistence type="predicted"/>
<sequence>MLATTVRCFAPLGIRLSARNPSSLYARIDVRTMASGKVSVQEAAKLSEEGKYTYLDVRTEKEFAASHPKGASNIQWAFAGDSGFTPNPDFVSEVKAAYDNLDTPLLIACQAGRRSAAAAAALEAAGYTQLKDVEGGFGAWTAAGLPTES</sequence>
<dbReference type="SUPFAM" id="SSF52821">
    <property type="entry name" value="Rhodanese/Cell cycle control phosphatase"/>
    <property type="match status" value="1"/>
</dbReference>
<evidence type="ECO:0000259" key="1">
    <source>
        <dbReference type="PROSITE" id="PS50206"/>
    </source>
</evidence>
<dbReference type="EMBL" id="GDKF01005912">
    <property type="protein sequence ID" value="JAT72710.1"/>
    <property type="molecule type" value="Transcribed_RNA"/>
</dbReference>
<protein>
    <recommendedName>
        <fullName evidence="1">Rhodanese domain-containing protein</fullName>
    </recommendedName>
</protein>
<dbReference type="CDD" id="cd00158">
    <property type="entry name" value="RHOD"/>
    <property type="match status" value="1"/>
</dbReference>
<dbReference type="InterPro" id="IPR052367">
    <property type="entry name" value="Thiosulfate_ST/Rhodanese-like"/>
</dbReference>
<dbReference type="InterPro" id="IPR036873">
    <property type="entry name" value="Rhodanese-like_dom_sf"/>
</dbReference>
<dbReference type="PROSITE" id="PS50206">
    <property type="entry name" value="RHODANESE_3"/>
    <property type="match status" value="1"/>
</dbReference>
<dbReference type="InterPro" id="IPR001763">
    <property type="entry name" value="Rhodanese-like_dom"/>
</dbReference>
<gene>
    <name evidence="2" type="ORF">g.1103</name>
</gene>
<dbReference type="PANTHER" id="PTHR45431:SF3">
    <property type="entry name" value="RHODANESE-LIKE DOMAIN-CONTAINING PROTEIN 15, CHLOROPLASTIC"/>
    <property type="match status" value="1"/>
</dbReference>
<dbReference type="AlphaFoldDB" id="A0A1D2A0J2"/>
<dbReference type="PANTHER" id="PTHR45431">
    <property type="entry name" value="RHODANESE-LIKE DOMAIN-CONTAINING PROTEIN 15, CHLOROPLASTIC"/>
    <property type="match status" value="1"/>
</dbReference>
<name>A0A1D2A0J2_AUXPR</name>